<dbReference type="EMBL" id="BPWL01000010">
    <property type="protein sequence ID" value="GJJ14513.1"/>
    <property type="molecule type" value="Genomic_DNA"/>
</dbReference>
<evidence type="ECO:0000313" key="2">
    <source>
        <dbReference type="EMBL" id="GJJ14513.1"/>
    </source>
</evidence>
<protein>
    <recommendedName>
        <fullName evidence="4">DUF1308 domain-containing protein</fullName>
    </recommendedName>
</protein>
<sequence length="644" mass="73650">MTEQTLPQLLDQLRAIVDGISFISKRGYILPIIGLDNDNGPDSSQNIDSIFGLRNFRVSVNKEIQVLEQHLTKAAQRQQRSNFSTNAPYFIAVWNEILSAPLPIIAIGKTFPFPCSFPPQINDIKRGKKDTNGGGVKVDVVANEGRTWIRVNTIKNSRIMAEFREFDSYLTESEDSEDGESESLLLSSEKVISTVTDKNDFPTEQDNSLLKMRRDLISASSVPLTGTNERPKVVLRLTRLDPSKEQDQRIDQVIADLRQLGLDVQLGERFFRTLLTDEEEKDKYRPSFSSSSSLSVRYKPTKQVSLDLSVLIALVSDLTHAPLPVNNEEARLRFKGGRHDGKPYIHHTKEQEEEENSRKDRSDDIGSLENENENEFFTKHSRALFLQCLQEMDHGIIDEMVQHLSMTWPIETVQFWTTEEARDRCLQIVEKVGGPNEKRRARAMFHKRGKGGEEEEEEELTESESVSAVVEEFWKDSRYPSTFFPSLLPIRIHQRPTTTYTTTAYDQVSQRIMTLFQSRILRTCRYFLQHAPTPHPRLFRKHGEMERAQVSSLNTKLTMHTVESMLIGVLEGMTIITANKASVKTLLREMKDLENKEPDHSSELLQLPSPSLGVEIRDANNDFAVIWVIEPRSLAEEMRETSQL</sequence>
<evidence type="ECO:0000256" key="1">
    <source>
        <dbReference type="SAM" id="MobiDB-lite"/>
    </source>
</evidence>
<organism evidence="2 3">
    <name type="scientific">Clathrus columnatus</name>
    <dbReference type="NCBI Taxonomy" id="1419009"/>
    <lineage>
        <taxon>Eukaryota</taxon>
        <taxon>Fungi</taxon>
        <taxon>Dikarya</taxon>
        <taxon>Basidiomycota</taxon>
        <taxon>Agaricomycotina</taxon>
        <taxon>Agaricomycetes</taxon>
        <taxon>Phallomycetidae</taxon>
        <taxon>Phallales</taxon>
        <taxon>Clathraceae</taxon>
        <taxon>Clathrus</taxon>
    </lineage>
</organism>
<dbReference type="AlphaFoldDB" id="A0AAV5AN77"/>
<evidence type="ECO:0008006" key="4">
    <source>
        <dbReference type="Google" id="ProtNLM"/>
    </source>
</evidence>
<reference evidence="2" key="1">
    <citation type="submission" date="2021-10" db="EMBL/GenBank/DDBJ databases">
        <title>De novo Genome Assembly of Clathrus columnatus (Basidiomycota, Fungi) Using Illumina and Nanopore Sequence Data.</title>
        <authorList>
            <person name="Ogiso-Tanaka E."/>
            <person name="Itagaki H."/>
            <person name="Hosoya T."/>
            <person name="Hosaka K."/>
        </authorList>
    </citation>
    <scope>NUCLEOTIDE SEQUENCE</scope>
    <source>
        <strain evidence="2">MO-923</strain>
    </source>
</reference>
<dbReference type="Proteomes" id="UP001050691">
    <property type="component" value="Unassembled WGS sequence"/>
</dbReference>
<feature type="region of interest" description="Disordered" evidence="1">
    <location>
        <begin position="334"/>
        <end position="367"/>
    </location>
</feature>
<feature type="compositionally biased region" description="Basic and acidic residues" evidence="1">
    <location>
        <begin position="334"/>
        <end position="364"/>
    </location>
</feature>
<keyword evidence="3" id="KW-1185">Reference proteome</keyword>
<gene>
    <name evidence="2" type="ORF">Clacol_008777</name>
</gene>
<accession>A0AAV5AN77</accession>
<dbReference type="PANTHER" id="PTHR13379">
    <property type="entry name" value="UNCHARACTERIZED DUF1308"/>
    <property type="match status" value="1"/>
</dbReference>
<comment type="caution">
    <text evidence="2">The sequence shown here is derived from an EMBL/GenBank/DDBJ whole genome shotgun (WGS) entry which is preliminary data.</text>
</comment>
<proteinExistence type="predicted"/>
<evidence type="ECO:0000313" key="3">
    <source>
        <dbReference type="Proteomes" id="UP001050691"/>
    </source>
</evidence>
<dbReference type="PANTHER" id="PTHR13379:SF0">
    <property type="entry name" value="UPF0415 PROTEIN C7ORF25"/>
    <property type="match status" value="1"/>
</dbReference>
<name>A0AAV5AN77_9AGAM</name>